<feature type="transmembrane region" description="Helical" evidence="1">
    <location>
        <begin position="88"/>
        <end position="111"/>
    </location>
</feature>
<comment type="caution">
    <text evidence="2">The sequence shown here is derived from an EMBL/GenBank/DDBJ whole genome shotgun (WGS) entry which is preliminary data.</text>
</comment>
<protein>
    <submittedName>
        <fullName evidence="2">Pr6Pr family membrane protein</fullName>
    </submittedName>
</protein>
<keyword evidence="3" id="KW-1185">Reference proteome</keyword>
<evidence type="ECO:0000256" key="1">
    <source>
        <dbReference type="SAM" id="Phobius"/>
    </source>
</evidence>
<accession>A0ABW2ZNL7</accession>
<dbReference type="RefSeq" id="WP_378752509.1">
    <property type="nucleotide sequence ID" value="NZ_JBHSSV010000010.1"/>
</dbReference>
<feature type="transmembrane region" description="Helical" evidence="1">
    <location>
        <begin position="12"/>
        <end position="32"/>
    </location>
</feature>
<dbReference type="Proteomes" id="UP001597042">
    <property type="component" value="Unassembled WGS sequence"/>
</dbReference>
<evidence type="ECO:0000313" key="2">
    <source>
        <dbReference type="EMBL" id="MFD0780232.1"/>
    </source>
</evidence>
<feature type="transmembrane region" description="Helical" evidence="1">
    <location>
        <begin position="52"/>
        <end position="76"/>
    </location>
</feature>
<dbReference type="NCBIfam" id="NF038065">
    <property type="entry name" value="Pr6Pr"/>
    <property type="match status" value="1"/>
</dbReference>
<feature type="transmembrane region" description="Helical" evidence="1">
    <location>
        <begin position="131"/>
        <end position="147"/>
    </location>
</feature>
<feature type="transmembrane region" description="Helical" evidence="1">
    <location>
        <begin position="201"/>
        <end position="227"/>
    </location>
</feature>
<organism evidence="2 3">
    <name type="scientific">Microbacterium koreense</name>
    <dbReference type="NCBI Taxonomy" id="323761"/>
    <lineage>
        <taxon>Bacteria</taxon>
        <taxon>Bacillati</taxon>
        <taxon>Actinomycetota</taxon>
        <taxon>Actinomycetes</taxon>
        <taxon>Micrococcales</taxon>
        <taxon>Microbacteriaceae</taxon>
        <taxon>Microbacterium</taxon>
    </lineage>
</organism>
<proteinExistence type="predicted"/>
<keyword evidence="1" id="KW-0812">Transmembrane</keyword>
<reference evidence="3" key="1">
    <citation type="journal article" date="2019" name="Int. J. Syst. Evol. Microbiol.">
        <title>The Global Catalogue of Microorganisms (GCM) 10K type strain sequencing project: providing services to taxonomists for standard genome sequencing and annotation.</title>
        <authorList>
            <consortium name="The Broad Institute Genomics Platform"/>
            <consortium name="The Broad Institute Genome Sequencing Center for Infectious Disease"/>
            <person name="Wu L."/>
            <person name="Ma J."/>
        </authorList>
    </citation>
    <scope>NUCLEOTIDE SEQUENCE [LARGE SCALE GENOMIC DNA]</scope>
    <source>
        <strain evidence="3">CCUG 50754</strain>
    </source>
</reference>
<feature type="transmembrane region" description="Helical" evidence="1">
    <location>
        <begin position="154"/>
        <end position="173"/>
    </location>
</feature>
<evidence type="ECO:0000313" key="3">
    <source>
        <dbReference type="Proteomes" id="UP001597042"/>
    </source>
</evidence>
<name>A0ABW2ZNL7_9MICO</name>
<dbReference type="EMBL" id="JBHTIM010000001">
    <property type="protein sequence ID" value="MFD0780232.1"/>
    <property type="molecule type" value="Genomic_DNA"/>
</dbReference>
<keyword evidence="1" id="KW-0472">Membrane</keyword>
<dbReference type="InterPro" id="IPR049713">
    <property type="entry name" value="Pr6Pr-like"/>
</dbReference>
<sequence>MLRSPGWSLFWSVLRLVMAVAIIAAIIAQLIASVTRAQDRGDDVGTVVMNFFSFFTILSNAGAAVVLLIAAGWFVWRGRRRAAPVEPRALAVALVSVSTYMVITGIVYNLLLRGIELPQGSEPIPWSNETLHLVGPLFLLLDVLIGPARRRPEWRTIGIVVIFPVVWVVYTLLRGPFVVNPVTGANTWYPYPFLDPAGFDAGYGAVAIYVVAIAAAIVGVAALIVWVGRRRGAVTEPVGA</sequence>
<keyword evidence="1" id="KW-1133">Transmembrane helix</keyword>
<gene>
    <name evidence="2" type="ORF">ACFQZV_02830</name>
</gene>